<name>A0ABW7N5F5_9BACT</name>
<protein>
    <submittedName>
        <fullName evidence="3">Class I mannose-6-phosphate isomerase</fullName>
    </submittedName>
</protein>
<dbReference type="Gene3D" id="2.60.120.10">
    <property type="entry name" value="Jelly Rolls"/>
    <property type="match status" value="2"/>
</dbReference>
<dbReference type="EMBL" id="JBIPKE010000013">
    <property type="protein sequence ID" value="MFH6982816.1"/>
    <property type="molecule type" value="Genomic_DNA"/>
</dbReference>
<keyword evidence="4" id="KW-1185">Reference proteome</keyword>
<evidence type="ECO:0000313" key="4">
    <source>
        <dbReference type="Proteomes" id="UP001610063"/>
    </source>
</evidence>
<dbReference type="InterPro" id="IPR011051">
    <property type="entry name" value="RmlC_Cupin_sf"/>
</dbReference>
<keyword evidence="2" id="KW-0862">Zinc</keyword>
<dbReference type="InterPro" id="IPR014710">
    <property type="entry name" value="RmlC-like_jellyroll"/>
</dbReference>
<evidence type="ECO:0000256" key="1">
    <source>
        <dbReference type="ARBA" id="ARBA00022723"/>
    </source>
</evidence>
<sequence>MSVTQQEEIRNTQQYELPVKKENRSNGYDIYPTHNIGAGLIFEGYESLARELANSSHVKIDGYVGVLFEDLKQQLDSAFEKIDIRPKWVNVKDAMFPEEEINDKVGPFLGGDDPVFGKLTCLELIDFFNSDQLKTLASENTVEPIIFYGVGASLIPVDGVNVYFEISKNEIQFRSRAGSVLNLGSSKPADPKVMYKRFYFVDWVVLNKHKKRVKNEIDLLVDGQRSQNITWIKGNEWRKTLAKIVEEPIRVRPWFEPGAWGGTWIKDKIEGLEQDVVNYAWSFELIVPENGVIIESSGLMLEYSFDFLMFMAGQKILGTDYEEYGFEFPIRFDFLDTFDGGNLSIQCHPQLDYMKKNFGENITQEETYYILDCQNDAKVYLGFQEGVTPAAFQEALENSQKNKETIKIEEYVQVFDAQKHGLYLIPPGTIHGSGTDNLVLEISSTPYIYTFKMYDWLRLDLDGNPRPLNIERGMDNLDFERSGASVKDELISKPYLLDQTENWELYHLPTHEKHLYDVHRYVVNSEVTINTEGKAHVLSLVEGGQIRVTTKNNSMIFKYAETFVIPAAANQYVIENLSQTPVLVVKAFIK</sequence>
<dbReference type="Proteomes" id="UP001610063">
    <property type="component" value="Unassembled WGS sequence"/>
</dbReference>
<gene>
    <name evidence="3" type="ORF">ACHKAR_05180</name>
</gene>
<reference evidence="3 4" key="1">
    <citation type="journal article" date="2013" name="Int. J. Syst. Evol. Microbiol.">
        <title>Marinoscillum luteum sp. nov., isolated from marine sediment.</title>
        <authorList>
            <person name="Cha I.T."/>
            <person name="Park S.J."/>
            <person name="Kim S.J."/>
            <person name="Kim J.G."/>
            <person name="Jung M.Y."/>
            <person name="Shin K.S."/>
            <person name="Kwon K.K."/>
            <person name="Yang S.H."/>
            <person name="Seo Y.S."/>
            <person name="Rhee S.K."/>
        </authorList>
    </citation>
    <scope>NUCLEOTIDE SEQUENCE [LARGE SCALE GENOMIC DNA]</scope>
    <source>
        <strain evidence="3 4">KCTC 23939</strain>
    </source>
</reference>
<dbReference type="CDD" id="cd07010">
    <property type="entry name" value="cupin_PMI_type_I_N_bac"/>
    <property type="match status" value="1"/>
</dbReference>
<evidence type="ECO:0000256" key="2">
    <source>
        <dbReference type="ARBA" id="ARBA00022833"/>
    </source>
</evidence>
<dbReference type="InterPro" id="IPR051804">
    <property type="entry name" value="Carb_Metab_Reg_Kinase/Isom"/>
</dbReference>
<organism evidence="3 4">
    <name type="scientific">Marinoscillum luteum</name>
    <dbReference type="NCBI Taxonomy" id="861051"/>
    <lineage>
        <taxon>Bacteria</taxon>
        <taxon>Pseudomonadati</taxon>
        <taxon>Bacteroidota</taxon>
        <taxon>Cytophagia</taxon>
        <taxon>Cytophagales</taxon>
        <taxon>Reichenbachiellaceae</taxon>
        <taxon>Marinoscillum</taxon>
    </lineage>
</organism>
<dbReference type="PANTHER" id="PTHR42742:SF3">
    <property type="entry name" value="FRUCTOKINASE"/>
    <property type="match status" value="1"/>
</dbReference>
<dbReference type="RefSeq" id="WP_395416454.1">
    <property type="nucleotide sequence ID" value="NZ_JBIPKE010000013.1"/>
</dbReference>
<keyword evidence="3" id="KW-0413">Isomerase</keyword>
<dbReference type="PANTHER" id="PTHR42742">
    <property type="entry name" value="TRANSCRIPTIONAL REPRESSOR MPRA"/>
    <property type="match status" value="1"/>
</dbReference>
<proteinExistence type="predicted"/>
<dbReference type="SUPFAM" id="SSF51182">
    <property type="entry name" value="RmlC-like cupins"/>
    <property type="match status" value="1"/>
</dbReference>
<comment type="caution">
    <text evidence="3">The sequence shown here is derived from an EMBL/GenBank/DDBJ whole genome shotgun (WGS) entry which is preliminary data.</text>
</comment>
<evidence type="ECO:0000313" key="3">
    <source>
        <dbReference type="EMBL" id="MFH6982816.1"/>
    </source>
</evidence>
<dbReference type="GO" id="GO:0016853">
    <property type="term" value="F:isomerase activity"/>
    <property type="evidence" value="ECO:0007669"/>
    <property type="project" value="UniProtKB-KW"/>
</dbReference>
<accession>A0ABW7N5F5</accession>
<keyword evidence="1" id="KW-0479">Metal-binding</keyword>